<evidence type="ECO:0000313" key="7">
    <source>
        <dbReference type="EMBL" id="OMJ11432.1"/>
    </source>
</evidence>
<dbReference type="Gene3D" id="2.130.10.10">
    <property type="entry name" value="YVTN repeat-like/Quinoprotein amine dehydrogenase"/>
    <property type="match status" value="1"/>
</dbReference>
<evidence type="ECO:0000256" key="1">
    <source>
        <dbReference type="ARBA" id="ARBA00008075"/>
    </source>
</evidence>
<protein>
    <recommendedName>
        <fullName evidence="9">WD repeat-containing protein</fullName>
    </recommendedName>
</protein>
<feature type="region of interest" description="Disordered" evidence="6">
    <location>
        <begin position="1"/>
        <end position="31"/>
    </location>
</feature>
<accession>A0A1R1X9Z0</accession>
<feature type="compositionally biased region" description="Basic and acidic residues" evidence="6">
    <location>
        <begin position="1"/>
        <end position="26"/>
    </location>
</feature>
<evidence type="ECO:0000313" key="8">
    <source>
        <dbReference type="Proteomes" id="UP000187429"/>
    </source>
</evidence>
<reference evidence="8" key="1">
    <citation type="submission" date="2017-01" db="EMBL/GenBank/DDBJ databases">
        <authorList>
            <person name="Wang Y."/>
            <person name="White M."/>
            <person name="Kvist S."/>
            <person name="Moncalvo J.-M."/>
        </authorList>
    </citation>
    <scope>NUCLEOTIDE SEQUENCE [LARGE SCALE GENOMIC DNA]</scope>
    <source>
        <strain evidence="8">ID-206-W2</strain>
    </source>
</reference>
<evidence type="ECO:0008006" key="9">
    <source>
        <dbReference type="Google" id="ProtNLM"/>
    </source>
</evidence>
<gene>
    <name evidence="7" type="ORF">AYI69_g9829</name>
</gene>
<dbReference type="SMART" id="SM00320">
    <property type="entry name" value="WD40"/>
    <property type="match status" value="2"/>
</dbReference>
<comment type="similarity">
    <text evidence="1">Belongs to the WD repeat ESC family.</text>
</comment>
<evidence type="ECO:0000256" key="3">
    <source>
        <dbReference type="ARBA" id="ARBA00022737"/>
    </source>
</evidence>
<comment type="caution">
    <text evidence="7">The sequence shown here is derived from an EMBL/GenBank/DDBJ whole genome shotgun (WGS) entry which is preliminary data.</text>
</comment>
<feature type="region of interest" description="Disordered" evidence="6">
    <location>
        <begin position="49"/>
        <end position="69"/>
    </location>
</feature>
<dbReference type="InterPro" id="IPR036322">
    <property type="entry name" value="WD40_repeat_dom_sf"/>
</dbReference>
<proteinExistence type="inferred from homology"/>
<organism evidence="7 8">
    <name type="scientific">Smittium culicis</name>
    <dbReference type="NCBI Taxonomy" id="133412"/>
    <lineage>
        <taxon>Eukaryota</taxon>
        <taxon>Fungi</taxon>
        <taxon>Fungi incertae sedis</taxon>
        <taxon>Zoopagomycota</taxon>
        <taxon>Kickxellomycotina</taxon>
        <taxon>Harpellomycetes</taxon>
        <taxon>Harpellales</taxon>
        <taxon>Legeriomycetaceae</taxon>
        <taxon>Smittium</taxon>
    </lineage>
</organism>
<keyword evidence="4" id="KW-0805">Transcription regulation</keyword>
<keyword evidence="3" id="KW-0677">Repeat</keyword>
<sequence length="469" mass="53009">MVQIDEKPTKSDIEYASKRPRSDTNHDILQLFNPSSNKNLKIDKSLKTLEDEENQNCPDEYMNSSITKPETEKIDNENIHENSIDDVDIINPIENANDILKSINSEKFDVVTDFIDIKDEDCEMSMVQNSNLDKSSLETNDQNVDTNNKIDKNDFEHIFKNLHLRRIVKENHNGTIFSISFNYSKQNFGDINQQKNSMNASYVGDSNKNFTELSNTLKDNSYSNLTLSESKNSDSFYGKYSKFVSTGINTAENENVLLTISKNQANVYDNEHCGDHLDIMSNFHIENERFCCACWVKKESDSLFVTGNEFGKIRVISVAWSKELSIIDAHKGPITSVVKHPVIDSVILSLSGDKTMKILNVDSGKILSSYNYNASSACFSKDGKTICTGSSSGEIRTWLVPELSSNNNEVPMSDENSQNELVVRTFNVPNNDGNSCIFDIRSIVYGSDSAFLWRFDYIDPESKSDDKDV</sequence>
<evidence type="ECO:0000256" key="4">
    <source>
        <dbReference type="ARBA" id="ARBA00023015"/>
    </source>
</evidence>
<dbReference type="InterPro" id="IPR051243">
    <property type="entry name" value="PcG_WD-repeat"/>
</dbReference>
<dbReference type="SUPFAM" id="SSF50978">
    <property type="entry name" value="WD40 repeat-like"/>
    <property type="match status" value="1"/>
</dbReference>
<dbReference type="AlphaFoldDB" id="A0A1R1X9Z0"/>
<evidence type="ECO:0000256" key="5">
    <source>
        <dbReference type="ARBA" id="ARBA00023163"/>
    </source>
</evidence>
<dbReference type="OrthoDB" id="7318948at2759"/>
<dbReference type="PANTHER" id="PTHR10253">
    <property type="entry name" value="POLYCOMB PROTEIN"/>
    <property type="match status" value="1"/>
</dbReference>
<keyword evidence="5" id="KW-0804">Transcription</keyword>
<evidence type="ECO:0000256" key="6">
    <source>
        <dbReference type="SAM" id="MobiDB-lite"/>
    </source>
</evidence>
<keyword evidence="8" id="KW-1185">Reference proteome</keyword>
<dbReference type="InterPro" id="IPR015943">
    <property type="entry name" value="WD40/YVTN_repeat-like_dom_sf"/>
</dbReference>
<evidence type="ECO:0000256" key="2">
    <source>
        <dbReference type="ARBA" id="ARBA00022574"/>
    </source>
</evidence>
<dbReference type="Proteomes" id="UP000187429">
    <property type="component" value="Unassembled WGS sequence"/>
</dbReference>
<name>A0A1R1X9Z0_9FUNG</name>
<dbReference type="EMBL" id="LSSM01006071">
    <property type="protein sequence ID" value="OMJ11432.1"/>
    <property type="molecule type" value="Genomic_DNA"/>
</dbReference>
<dbReference type="InterPro" id="IPR001680">
    <property type="entry name" value="WD40_rpt"/>
</dbReference>
<keyword evidence="2" id="KW-0853">WD repeat</keyword>